<dbReference type="InterPro" id="IPR001647">
    <property type="entry name" value="HTH_TetR"/>
</dbReference>
<organism evidence="7 8">
    <name type="scientific">Vibrio astriarenae</name>
    <dbReference type="NCBI Taxonomy" id="1481923"/>
    <lineage>
        <taxon>Bacteria</taxon>
        <taxon>Pseudomonadati</taxon>
        <taxon>Pseudomonadota</taxon>
        <taxon>Gammaproteobacteria</taxon>
        <taxon>Vibrionales</taxon>
        <taxon>Vibrionaceae</taxon>
        <taxon>Vibrio</taxon>
    </lineage>
</organism>
<keyword evidence="8" id="KW-1185">Reference proteome</keyword>
<evidence type="ECO:0000256" key="2">
    <source>
        <dbReference type="ARBA" id="ARBA00023125"/>
    </source>
</evidence>
<dbReference type="Pfam" id="PF00440">
    <property type="entry name" value="TetR_N"/>
    <property type="match status" value="1"/>
</dbReference>
<dbReference type="NCBIfam" id="NF040929">
    <property type="entry name" value="quorum_TF_HapR"/>
    <property type="match status" value="1"/>
</dbReference>
<evidence type="ECO:0000259" key="6">
    <source>
        <dbReference type="PROSITE" id="PS50977"/>
    </source>
</evidence>
<dbReference type="SUPFAM" id="SSF48498">
    <property type="entry name" value="Tetracyclin repressor-like, C-terminal domain"/>
    <property type="match status" value="1"/>
</dbReference>
<dbReference type="Gene3D" id="1.10.357.10">
    <property type="entry name" value="Tetracycline Repressor, domain 2"/>
    <property type="match status" value="1"/>
</dbReference>
<dbReference type="AlphaFoldDB" id="A0A7Z2T4L3"/>
<protein>
    <submittedName>
        <fullName evidence="7">TetR family transcriptional regulator</fullName>
    </submittedName>
</protein>
<feature type="region of interest" description="Disordered" evidence="5">
    <location>
        <begin position="1"/>
        <end position="29"/>
    </location>
</feature>
<dbReference type="EMBL" id="CP047475">
    <property type="protein sequence ID" value="QIA64212.1"/>
    <property type="molecule type" value="Genomic_DNA"/>
</dbReference>
<evidence type="ECO:0000256" key="4">
    <source>
        <dbReference type="PROSITE-ProRule" id="PRU00335"/>
    </source>
</evidence>
<sequence length="217" mass="25061">MDSPTQKQDVGLTDKPKSRPRTRLSPQKRREQLMEIAMEVFACRGIGRGGHADIAEIANVSVATVFNYFPTREDLVDDVLQFVERKYSNFLSDSIDLDRHARENLKCITGAIIKMVQEDCSWMKVWFEWSASTRSDVWPLFLSSNQTNLKLLQHMFKVAMERDEICDEHDPSHIASLFHGILYSLFIQGNRIEEAGELNTLADSYLNMLCIYKHEQQ</sequence>
<proteinExistence type="predicted"/>
<feature type="DNA-binding region" description="H-T-H motif" evidence="4">
    <location>
        <begin position="50"/>
        <end position="69"/>
    </location>
</feature>
<keyword evidence="3" id="KW-0804">Transcription</keyword>
<evidence type="ECO:0000313" key="8">
    <source>
        <dbReference type="Proteomes" id="UP000464262"/>
    </source>
</evidence>
<dbReference type="SUPFAM" id="SSF46689">
    <property type="entry name" value="Homeodomain-like"/>
    <property type="match status" value="1"/>
</dbReference>
<reference evidence="7 8" key="1">
    <citation type="submission" date="2020-01" db="EMBL/GenBank/DDBJ databases">
        <title>Whole genome and functional gene identification of agarase of Vibrio HN897.</title>
        <authorList>
            <person name="Liu Y."/>
            <person name="Zhao Z."/>
        </authorList>
    </citation>
    <scope>NUCLEOTIDE SEQUENCE [LARGE SCALE GENOMIC DNA]</scope>
    <source>
        <strain evidence="7 8">HN897</strain>
    </source>
</reference>
<evidence type="ECO:0000256" key="1">
    <source>
        <dbReference type="ARBA" id="ARBA00023015"/>
    </source>
</evidence>
<evidence type="ECO:0000256" key="3">
    <source>
        <dbReference type="ARBA" id="ARBA00023163"/>
    </source>
</evidence>
<keyword evidence="2 4" id="KW-0238">DNA-binding</keyword>
<evidence type="ECO:0000313" key="7">
    <source>
        <dbReference type="EMBL" id="QIA64212.1"/>
    </source>
</evidence>
<dbReference type="PRINTS" id="PR00455">
    <property type="entry name" value="HTHTETR"/>
</dbReference>
<dbReference type="GO" id="GO:0003700">
    <property type="term" value="F:DNA-binding transcription factor activity"/>
    <property type="evidence" value="ECO:0007669"/>
    <property type="project" value="TreeGrafter"/>
</dbReference>
<dbReference type="Proteomes" id="UP000464262">
    <property type="component" value="Chromosome 1"/>
</dbReference>
<dbReference type="GO" id="GO:0000976">
    <property type="term" value="F:transcription cis-regulatory region binding"/>
    <property type="evidence" value="ECO:0007669"/>
    <property type="project" value="TreeGrafter"/>
</dbReference>
<dbReference type="InterPro" id="IPR050109">
    <property type="entry name" value="HTH-type_TetR-like_transc_reg"/>
</dbReference>
<feature type="domain" description="HTH tetR-type" evidence="6">
    <location>
        <begin position="27"/>
        <end position="87"/>
    </location>
</feature>
<dbReference type="RefSeq" id="WP_164649121.1">
    <property type="nucleotide sequence ID" value="NZ_CP047475.1"/>
</dbReference>
<dbReference type="InterPro" id="IPR036271">
    <property type="entry name" value="Tet_transcr_reg_TetR-rel_C_sf"/>
</dbReference>
<gene>
    <name evidence="7" type="ORF">GT360_12090</name>
</gene>
<accession>A0A7Z2T4L3</accession>
<dbReference type="InterPro" id="IPR009057">
    <property type="entry name" value="Homeodomain-like_sf"/>
</dbReference>
<dbReference type="KEGG" id="vas:GT360_12090"/>
<dbReference type="PANTHER" id="PTHR30055:SF234">
    <property type="entry name" value="HTH-TYPE TRANSCRIPTIONAL REGULATOR BETI"/>
    <property type="match status" value="1"/>
</dbReference>
<keyword evidence="1" id="KW-0805">Transcription regulation</keyword>
<dbReference type="PANTHER" id="PTHR30055">
    <property type="entry name" value="HTH-TYPE TRANSCRIPTIONAL REGULATOR RUTR"/>
    <property type="match status" value="1"/>
</dbReference>
<name>A0A7Z2T4L3_9VIBR</name>
<dbReference type="PROSITE" id="PS50977">
    <property type="entry name" value="HTH_TETR_2"/>
    <property type="match status" value="1"/>
</dbReference>
<evidence type="ECO:0000256" key="5">
    <source>
        <dbReference type="SAM" id="MobiDB-lite"/>
    </source>
</evidence>